<protein>
    <submittedName>
        <fullName evidence="1">Iron(III) dicitrate-binding protein</fullName>
    </submittedName>
</protein>
<dbReference type="Gene3D" id="1.20.58.2180">
    <property type="match status" value="1"/>
</dbReference>
<dbReference type="EMBL" id="CP000252">
    <property type="protein sequence ID" value="ABC78643.1"/>
    <property type="molecule type" value="Genomic_DNA"/>
</dbReference>
<evidence type="ECO:0000313" key="2">
    <source>
        <dbReference type="Proteomes" id="UP000001933"/>
    </source>
</evidence>
<gene>
    <name evidence="1" type="ORF">SYN_03802</name>
</gene>
<accession>Q2LX29</accession>
<proteinExistence type="predicted"/>
<dbReference type="InParanoid" id="Q2LX29"/>
<dbReference type="Proteomes" id="UP000001933">
    <property type="component" value="Chromosome"/>
</dbReference>
<dbReference type="SUPFAM" id="SSF53807">
    <property type="entry name" value="Helical backbone' metal receptor"/>
    <property type="match status" value="1"/>
</dbReference>
<name>Q2LX29_SYNAS</name>
<dbReference type="HOGENOM" id="CLU_184976_0_0_7"/>
<dbReference type="AlphaFoldDB" id="Q2LX29"/>
<dbReference type="eggNOG" id="COG0614">
    <property type="taxonomic scope" value="Bacteria"/>
</dbReference>
<evidence type="ECO:0000313" key="1">
    <source>
        <dbReference type="EMBL" id="ABC78643.1"/>
    </source>
</evidence>
<dbReference type="KEGG" id="sat:SYN_03802"/>
<sequence length="74" mass="8978">MGKRNKRVYLIPSQPFNWFDRPPSFMRLLGARWLAGTLHPDKYRVDMVKETQDFFRLFLQVNLGPREAREILRR</sequence>
<keyword evidence="2" id="KW-1185">Reference proteome</keyword>
<reference evidence="1 2" key="1">
    <citation type="journal article" date="2007" name="Proc. Natl. Acad. Sci. U.S.A.">
        <title>The genome of Syntrophus aciditrophicus: life at the thermodynamic limit of microbial growth.</title>
        <authorList>
            <person name="McInerney M.J."/>
            <person name="Rohlin L."/>
            <person name="Mouttaki H."/>
            <person name="Kim U."/>
            <person name="Krupp R.S."/>
            <person name="Rios-Hernandez L."/>
            <person name="Sieber J."/>
            <person name="Struchtemeyer C.G."/>
            <person name="Bhattacharyya A."/>
            <person name="Campbell J.W."/>
            <person name="Gunsalus R.P."/>
        </authorList>
    </citation>
    <scope>NUCLEOTIDE SEQUENCE [LARGE SCALE GENOMIC DNA]</scope>
    <source>
        <strain evidence="1 2">SB</strain>
    </source>
</reference>
<organism evidence="1 2">
    <name type="scientific">Syntrophus aciditrophicus (strain SB)</name>
    <dbReference type="NCBI Taxonomy" id="56780"/>
    <lineage>
        <taxon>Bacteria</taxon>
        <taxon>Pseudomonadati</taxon>
        <taxon>Thermodesulfobacteriota</taxon>
        <taxon>Syntrophia</taxon>
        <taxon>Syntrophales</taxon>
        <taxon>Syntrophaceae</taxon>
        <taxon>Syntrophus</taxon>
    </lineage>
</organism>
<dbReference type="STRING" id="56780.SYN_03802"/>